<proteinExistence type="predicted"/>
<name>A0A2G8KQI7_STIJA</name>
<gene>
    <name evidence="1" type="ORF">BSL78_12840</name>
</gene>
<organism evidence="1 2">
    <name type="scientific">Stichopus japonicus</name>
    <name type="common">Sea cucumber</name>
    <dbReference type="NCBI Taxonomy" id="307972"/>
    <lineage>
        <taxon>Eukaryota</taxon>
        <taxon>Metazoa</taxon>
        <taxon>Echinodermata</taxon>
        <taxon>Eleutherozoa</taxon>
        <taxon>Echinozoa</taxon>
        <taxon>Holothuroidea</taxon>
        <taxon>Aspidochirotacea</taxon>
        <taxon>Aspidochirotida</taxon>
        <taxon>Stichopodidae</taxon>
        <taxon>Apostichopus</taxon>
    </lineage>
</organism>
<keyword evidence="2" id="KW-1185">Reference proteome</keyword>
<dbReference type="AlphaFoldDB" id="A0A2G8KQI7"/>
<accession>A0A2G8KQI7</accession>
<evidence type="ECO:0000313" key="2">
    <source>
        <dbReference type="Proteomes" id="UP000230750"/>
    </source>
</evidence>
<reference evidence="1 2" key="1">
    <citation type="journal article" date="2017" name="PLoS Biol.">
        <title>The sea cucumber genome provides insights into morphological evolution and visceral regeneration.</title>
        <authorList>
            <person name="Zhang X."/>
            <person name="Sun L."/>
            <person name="Yuan J."/>
            <person name="Sun Y."/>
            <person name="Gao Y."/>
            <person name="Zhang L."/>
            <person name="Li S."/>
            <person name="Dai H."/>
            <person name="Hamel J.F."/>
            <person name="Liu C."/>
            <person name="Yu Y."/>
            <person name="Liu S."/>
            <person name="Lin W."/>
            <person name="Guo K."/>
            <person name="Jin S."/>
            <person name="Xu P."/>
            <person name="Storey K.B."/>
            <person name="Huan P."/>
            <person name="Zhang T."/>
            <person name="Zhou Y."/>
            <person name="Zhang J."/>
            <person name="Lin C."/>
            <person name="Li X."/>
            <person name="Xing L."/>
            <person name="Huo D."/>
            <person name="Sun M."/>
            <person name="Wang L."/>
            <person name="Mercier A."/>
            <person name="Li F."/>
            <person name="Yang H."/>
            <person name="Xiang J."/>
        </authorList>
    </citation>
    <scope>NUCLEOTIDE SEQUENCE [LARGE SCALE GENOMIC DNA]</scope>
    <source>
        <strain evidence="1">Shaxun</strain>
        <tissue evidence="1">Muscle</tissue>
    </source>
</reference>
<dbReference type="EMBL" id="MRZV01000426">
    <property type="protein sequence ID" value="PIK50271.1"/>
    <property type="molecule type" value="Genomic_DNA"/>
</dbReference>
<evidence type="ECO:0000313" key="1">
    <source>
        <dbReference type="EMBL" id="PIK50271.1"/>
    </source>
</evidence>
<protein>
    <submittedName>
        <fullName evidence="1">Putative zinc finger MYM-type protein 1-like</fullName>
    </submittedName>
</protein>
<dbReference type="Proteomes" id="UP000230750">
    <property type="component" value="Unassembled WGS sequence"/>
</dbReference>
<sequence length="195" mass="21913">MESLQERDPNPKPICPTWWLRHSASIRAFLNNYAEDVIEALGTASAEFGTNVTFRATVMKCVSSASSILGLLAALPIIQCLEKFNRALQSSEVTISGMIESSGVVGRELQRLCSEECFKRIFDDVHEKAAKWHLDPLEICQRRIPDACDGEQLVQSTEEKFRSEYYKVLNSSATNLGHYFASSDIDTQNKLRQCC</sequence>
<comment type="caution">
    <text evidence="1">The sequence shown here is derived from an EMBL/GenBank/DDBJ whole genome shotgun (WGS) entry which is preliminary data.</text>
</comment>